<evidence type="ECO:0000313" key="2">
    <source>
        <dbReference type="Proteomes" id="UP001501231"/>
    </source>
</evidence>
<reference evidence="2" key="1">
    <citation type="journal article" date="2019" name="Int. J. Syst. Evol. Microbiol.">
        <title>The Global Catalogue of Microorganisms (GCM) 10K type strain sequencing project: providing services to taxonomists for standard genome sequencing and annotation.</title>
        <authorList>
            <consortium name="The Broad Institute Genomics Platform"/>
            <consortium name="The Broad Institute Genome Sequencing Center for Infectious Disease"/>
            <person name="Wu L."/>
            <person name="Ma J."/>
        </authorList>
    </citation>
    <scope>NUCLEOTIDE SEQUENCE [LARGE SCALE GENOMIC DNA]</scope>
    <source>
        <strain evidence="2">JCM 3325</strain>
    </source>
</reference>
<gene>
    <name evidence="1" type="ORF">GCM10010191_67780</name>
</gene>
<accession>A0ABP5X0U5</accession>
<sequence>MDDATSGDGRLQEQNRFLIRQRLRLMVNQYEVRAEDPGGSEGELVAFAQQKRLAFKEQVTLYADDAKTRPVIGFKARKRIDLAATYDVTDGGGRPIGLFRKDFKRSLLASTWHLERPDGRVTTGTERNKFVAVVRRVWGVIPYVDSLPFAWPYHFDFRTGDRPAFSVGKKFSLRDRYVVDIKDPDLDRRLVIAQAIALDALQSR</sequence>
<dbReference type="Pfam" id="PF04525">
    <property type="entry name" value="LOR"/>
    <property type="match status" value="1"/>
</dbReference>
<evidence type="ECO:0000313" key="1">
    <source>
        <dbReference type="EMBL" id="GAA2441937.1"/>
    </source>
</evidence>
<dbReference type="InterPro" id="IPR007612">
    <property type="entry name" value="LOR"/>
</dbReference>
<dbReference type="RefSeq" id="WP_344594534.1">
    <property type="nucleotide sequence ID" value="NZ_BAAARW010000026.1"/>
</dbReference>
<organism evidence="1 2">
    <name type="scientific">Actinomadura vinacea</name>
    <dbReference type="NCBI Taxonomy" id="115336"/>
    <lineage>
        <taxon>Bacteria</taxon>
        <taxon>Bacillati</taxon>
        <taxon>Actinomycetota</taxon>
        <taxon>Actinomycetes</taxon>
        <taxon>Streptosporangiales</taxon>
        <taxon>Thermomonosporaceae</taxon>
        <taxon>Actinomadura</taxon>
    </lineage>
</organism>
<name>A0ABP5X0U5_9ACTN</name>
<keyword evidence="2" id="KW-1185">Reference proteome</keyword>
<proteinExistence type="predicted"/>
<dbReference type="Proteomes" id="UP001501231">
    <property type="component" value="Unassembled WGS sequence"/>
</dbReference>
<comment type="caution">
    <text evidence="1">The sequence shown here is derived from an EMBL/GenBank/DDBJ whole genome shotgun (WGS) entry which is preliminary data.</text>
</comment>
<protein>
    <submittedName>
        <fullName evidence="1">Uncharacterized protein</fullName>
    </submittedName>
</protein>
<dbReference type="EMBL" id="BAAARW010000026">
    <property type="protein sequence ID" value="GAA2441937.1"/>
    <property type="molecule type" value="Genomic_DNA"/>
</dbReference>